<evidence type="ECO:0000256" key="4">
    <source>
        <dbReference type="ARBA" id="ARBA00023136"/>
    </source>
</evidence>
<evidence type="ECO:0000313" key="7">
    <source>
        <dbReference type="EMBL" id="MBR9727253.1"/>
    </source>
</evidence>
<dbReference type="InterPro" id="IPR035952">
    <property type="entry name" value="Rhomboid-like_sf"/>
</dbReference>
<evidence type="ECO:0000259" key="6">
    <source>
        <dbReference type="Pfam" id="PF01694"/>
    </source>
</evidence>
<comment type="subcellular location">
    <subcellularLocation>
        <location evidence="1">Membrane</location>
        <topology evidence="1">Multi-pass membrane protein</topology>
    </subcellularLocation>
</comment>
<keyword evidence="3 5" id="KW-1133">Transmembrane helix</keyword>
<protein>
    <submittedName>
        <fullName evidence="7">Rhombosortase</fullName>
        <ecNumber evidence="7">3.4.21.-</ecNumber>
    </submittedName>
</protein>
<keyword evidence="2 5" id="KW-0812">Transmembrane</keyword>
<gene>
    <name evidence="7" type="primary">rrtA</name>
    <name evidence="7" type="ORF">G3R48_04475</name>
</gene>
<keyword evidence="4 5" id="KW-0472">Membrane</keyword>
<dbReference type="RefSeq" id="WP_153663473.1">
    <property type="nucleotide sequence ID" value="NZ_JAAIKR010000002.1"/>
</dbReference>
<evidence type="ECO:0000256" key="5">
    <source>
        <dbReference type="SAM" id="Phobius"/>
    </source>
</evidence>
<dbReference type="InterPro" id="IPR023826">
    <property type="entry name" value="Rhom-like_SP_proteobac"/>
</dbReference>
<dbReference type="SUPFAM" id="SSF144091">
    <property type="entry name" value="Rhomboid-like"/>
    <property type="match status" value="1"/>
</dbReference>
<accession>A0ABS5HZN3</accession>
<dbReference type="InterPro" id="IPR022764">
    <property type="entry name" value="Peptidase_S54_rhomboid_dom"/>
</dbReference>
<dbReference type="InterPro" id="IPR050925">
    <property type="entry name" value="Rhomboid_protease_S54"/>
</dbReference>
<feature type="transmembrane region" description="Helical" evidence="5">
    <location>
        <begin position="143"/>
        <end position="160"/>
    </location>
</feature>
<dbReference type="Pfam" id="PF01694">
    <property type="entry name" value="Rhomboid"/>
    <property type="match status" value="1"/>
</dbReference>
<feature type="transmembrane region" description="Helical" evidence="5">
    <location>
        <begin position="63"/>
        <end position="80"/>
    </location>
</feature>
<proteinExistence type="predicted"/>
<dbReference type="EMBL" id="JAAIKR010000002">
    <property type="protein sequence ID" value="MBR9727253.1"/>
    <property type="molecule type" value="Genomic_DNA"/>
</dbReference>
<sequence length="211" mass="23787">MARDTSSVLYRLLLVISAICFVLFGLEATNTLFDVNNSLAYRRDKITDFQVWRLITGNFLHTNLWHLLMNLAGLWVIVFLHEVHYRYHVSKFCLLIFCLCLQQSIGLYFLYPSLVGFVGLSGILHGLFAFGAVMDIKKGFRSGYLLLLGVILKVAYEQYFGSLQGMSVLIGAKVATESHLLGLVAGVLSAIVWLPIANRYKYRAAIERLNS</sequence>
<comment type="caution">
    <text evidence="7">The sequence shown here is derived from an EMBL/GenBank/DDBJ whole genome shotgun (WGS) entry which is preliminary data.</text>
</comment>
<feature type="transmembrane region" description="Helical" evidence="5">
    <location>
        <begin position="12"/>
        <end position="33"/>
    </location>
</feature>
<organism evidence="7 8">
    <name type="scientific">Shewanella intestini</name>
    <dbReference type="NCBI Taxonomy" id="2017544"/>
    <lineage>
        <taxon>Bacteria</taxon>
        <taxon>Pseudomonadati</taxon>
        <taxon>Pseudomonadota</taxon>
        <taxon>Gammaproteobacteria</taxon>
        <taxon>Alteromonadales</taxon>
        <taxon>Shewanellaceae</taxon>
        <taxon>Shewanella</taxon>
    </lineage>
</organism>
<feature type="transmembrane region" description="Helical" evidence="5">
    <location>
        <begin position="117"/>
        <end position="136"/>
    </location>
</feature>
<feature type="transmembrane region" description="Helical" evidence="5">
    <location>
        <begin position="92"/>
        <end position="111"/>
    </location>
</feature>
<evidence type="ECO:0000256" key="1">
    <source>
        <dbReference type="ARBA" id="ARBA00004141"/>
    </source>
</evidence>
<evidence type="ECO:0000256" key="2">
    <source>
        <dbReference type="ARBA" id="ARBA00022692"/>
    </source>
</evidence>
<dbReference type="EC" id="3.4.21.-" evidence="7"/>
<feature type="domain" description="Peptidase S54 rhomboid" evidence="6">
    <location>
        <begin position="49"/>
        <end position="193"/>
    </location>
</feature>
<keyword evidence="8" id="KW-1185">Reference proteome</keyword>
<evidence type="ECO:0000313" key="8">
    <source>
        <dbReference type="Proteomes" id="UP000811844"/>
    </source>
</evidence>
<dbReference type="Proteomes" id="UP000811844">
    <property type="component" value="Unassembled WGS sequence"/>
</dbReference>
<dbReference type="GO" id="GO:0016787">
    <property type="term" value="F:hydrolase activity"/>
    <property type="evidence" value="ECO:0007669"/>
    <property type="project" value="UniProtKB-KW"/>
</dbReference>
<name>A0ABS5HZN3_9GAMM</name>
<feature type="transmembrane region" description="Helical" evidence="5">
    <location>
        <begin position="180"/>
        <end position="198"/>
    </location>
</feature>
<keyword evidence="7" id="KW-0378">Hydrolase</keyword>
<dbReference type="Gene3D" id="1.20.1540.10">
    <property type="entry name" value="Rhomboid-like"/>
    <property type="match status" value="1"/>
</dbReference>
<reference evidence="7 8" key="1">
    <citation type="submission" date="2020-02" db="EMBL/GenBank/DDBJ databases">
        <title>Shewanella WXL01 sp. nov., a marine bacterium isolated from green algae in Luhuitou Fringing Reef (Northern South China Sea).</title>
        <authorList>
            <person name="Wang X."/>
        </authorList>
    </citation>
    <scope>NUCLEOTIDE SEQUENCE [LARGE SCALE GENOMIC DNA]</scope>
    <source>
        <strain evidence="7 8">MCCC 1A01895</strain>
    </source>
</reference>
<dbReference type="PANTHER" id="PTHR43731:SF16">
    <property type="entry name" value="RHOMBOSORTASE"/>
    <property type="match status" value="1"/>
</dbReference>
<dbReference type="PANTHER" id="PTHR43731">
    <property type="entry name" value="RHOMBOID PROTEASE"/>
    <property type="match status" value="1"/>
</dbReference>
<dbReference type="NCBIfam" id="TIGR03902">
    <property type="entry name" value="rhom_GG_sort"/>
    <property type="match status" value="1"/>
</dbReference>
<evidence type="ECO:0000256" key="3">
    <source>
        <dbReference type="ARBA" id="ARBA00022989"/>
    </source>
</evidence>